<feature type="transmembrane region" description="Helical" evidence="14">
    <location>
        <begin position="329"/>
        <end position="355"/>
    </location>
</feature>
<dbReference type="GO" id="GO:0015193">
    <property type="term" value="F:L-proline transmembrane transporter activity"/>
    <property type="evidence" value="ECO:0007669"/>
    <property type="project" value="TreeGrafter"/>
</dbReference>
<dbReference type="Gene3D" id="1.20.1730.10">
    <property type="entry name" value="Sodium/glucose cotransporter"/>
    <property type="match status" value="1"/>
</dbReference>
<dbReference type="InterPro" id="IPR050277">
    <property type="entry name" value="Sodium:Solute_Symporter"/>
</dbReference>
<keyword evidence="5 14" id="KW-0812">Transmembrane</keyword>
<comment type="subcellular location">
    <subcellularLocation>
        <location evidence="1 14">Cell membrane</location>
        <topology evidence="1 14">Multi-pass membrane protein</topology>
    </subcellularLocation>
</comment>
<dbReference type="RefSeq" id="WP_013015677.1">
    <property type="nucleotide sequence ID" value="NC_013947.1"/>
</dbReference>
<keyword evidence="14" id="KW-0029">Amino-acid transport</keyword>
<evidence type="ECO:0000256" key="2">
    <source>
        <dbReference type="ARBA" id="ARBA00006434"/>
    </source>
</evidence>
<dbReference type="CDD" id="cd11475">
    <property type="entry name" value="SLC5sbd_PutP"/>
    <property type="match status" value="1"/>
</dbReference>
<dbReference type="Proteomes" id="UP000000844">
    <property type="component" value="Chromosome"/>
</dbReference>
<evidence type="ECO:0000256" key="5">
    <source>
        <dbReference type="ARBA" id="ARBA00022692"/>
    </source>
</evidence>
<accession>D3Q4E6</accession>
<evidence type="ECO:0000256" key="10">
    <source>
        <dbReference type="ARBA" id="ARBA00023136"/>
    </source>
</evidence>
<dbReference type="HOGENOM" id="CLU_018808_15_2_11"/>
<keyword evidence="16" id="KW-1185">Reference proteome</keyword>
<feature type="transmembrane region" description="Helical" evidence="14">
    <location>
        <begin position="193"/>
        <end position="213"/>
    </location>
</feature>
<feature type="transmembrane region" description="Helical" evidence="14">
    <location>
        <begin position="409"/>
        <end position="432"/>
    </location>
</feature>
<dbReference type="InterPro" id="IPR001734">
    <property type="entry name" value="Na/solute_symporter"/>
</dbReference>
<feature type="transmembrane region" description="Helical" evidence="14">
    <location>
        <begin position="6"/>
        <end position="26"/>
    </location>
</feature>
<feature type="transmembrane region" description="Helical" evidence="14">
    <location>
        <begin position="74"/>
        <end position="93"/>
    </location>
</feature>
<dbReference type="eggNOG" id="COG0591">
    <property type="taxonomic scope" value="Bacteria"/>
</dbReference>
<comment type="function">
    <text evidence="14">Catalyzes the sodium-dependent uptake of extracellular L-proline.</text>
</comment>
<keyword evidence="6 14" id="KW-0769">Symport</keyword>
<feature type="transmembrane region" description="Helical" evidence="14">
    <location>
        <begin position="155"/>
        <end position="181"/>
    </location>
</feature>
<feature type="transmembrane region" description="Helical" evidence="14">
    <location>
        <begin position="46"/>
        <end position="68"/>
    </location>
</feature>
<dbReference type="GO" id="GO:0005886">
    <property type="term" value="C:plasma membrane"/>
    <property type="evidence" value="ECO:0007669"/>
    <property type="project" value="UniProtKB-SubCell"/>
</dbReference>
<evidence type="ECO:0000256" key="14">
    <source>
        <dbReference type="RuleBase" id="RU366012"/>
    </source>
</evidence>
<organism evidence="15 16">
    <name type="scientific">Stackebrandtia nassauensis (strain DSM 44728 / CIP 108903 / NRRL B-16338 / NBRC 102104 / LLR-40K-21)</name>
    <dbReference type="NCBI Taxonomy" id="446470"/>
    <lineage>
        <taxon>Bacteria</taxon>
        <taxon>Bacillati</taxon>
        <taxon>Actinomycetota</taxon>
        <taxon>Actinomycetes</taxon>
        <taxon>Glycomycetales</taxon>
        <taxon>Glycomycetaceae</taxon>
        <taxon>Stackebrandtia</taxon>
    </lineage>
</organism>
<feature type="transmembrane region" description="Helical" evidence="14">
    <location>
        <begin position="245"/>
        <end position="269"/>
    </location>
</feature>
<dbReference type="InterPro" id="IPR038377">
    <property type="entry name" value="Na/Glc_symporter_sf"/>
</dbReference>
<keyword evidence="9 14" id="KW-0406">Ion transport</keyword>
<evidence type="ECO:0000256" key="3">
    <source>
        <dbReference type="ARBA" id="ARBA00022448"/>
    </source>
</evidence>
<evidence type="ECO:0000256" key="8">
    <source>
        <dbReference type="ARBA" id="ARBA00023053"/>
    </source>
</evidence>
<dbReference type="PROSITE" id="PS50283">
    <property type="entry name" value="NA_SOLUT_SYMP_3"/>
    <property type="match status" value="1"/>
</dbReference>
<dbReference type="InterPro" id="IPR018212">
    <property type="entry name" value="Na/solute_symporter_CS"/>
</dbReference>
<keyword evidence="4 14" id="KW-1003">Cell membrane</keyword>
<feature type="transmembrane region" description="Helical" evidence="14">
    <location>
        <begin position="124"/>
        <end position="143"/>
    </location>
</feature>
<evidence type="ECO:0000256" key="13">
    <source>
        <dbReference type="RuleBase" id="RU362091"/>
    </source>
</evidence>
<keyword evidence="3 14" id="KW-0813">Transport</keyword>
<feature type="transmembrane region" description="Helical" evidence="14">
    <location>
        <begin position="471"/>
        <end position="489"/>
    </location>
</feature>
<feature type="transmembrane region" description="Helical" evidence="14">
    <location>
        <begin position="376"/>
        <end position="397"/>
    </location>
</feature>
<reference evidence="15 16" key="1">
    <citation type="journal article" date="2009" name="Stand. Genomic Sci.">
        <title>Complete genome sequence of Stackebrandtia nassauensis type strain (LLR-40K-21).</title>
        <authorList>
            <person name="Munk C."/>
            <person name="Lapidus A."/>
            <person name="Copeland A."/>
            <person name="Jando M."/>
            <person name="Mayilraj S."/>
            <person name="Glavina Del Rio T."/>
            <person name="Nolan M."/>
            <person name="Chen F."/>
            <person name="Lucas S."/>
            <person name="Tice H."/>
            <person name="Cheng J.F."/>
            <person name="Han C."/>
            <person name="Detter J.C."/>
            <person name="Bruce D."/>
            <person name="Goodwin L."/>
            <person name="Chain P."/>
            <person name="Pitluck S."/>
            <person name="Goker M."/>
            <person name="Ovchinikova G."/>
            <person name="Pati A."/>
            <person name="Ivanova N."/>
            <person name="Mavromatis K."/>
            <person name="Chen A."/>
            <person name="Palaniappan K."/>
            <person name="Land M."/>
            <person name="Hauser L."/>
            <person name="Chang Y.J."/>
            <person name="Jeffries C.D."/>
            <person name="Bristow J."/>
            <person name="Eisen J.A."/>
            <person name="Markowitz V."/>
            <person name="Hugenholtz P."/>
            <person name="Kyrpides N.C."/>
            <person name="Klenk H.P."/>
        </authorList>
    </citation>
    <scope>NUCLEOTIDE SEQUENCE [LARGE SCALE GENOMIC DNA]</scope>
    <source>
        <strain evidence="16">DSM 44728 / CIP 108903 / NRRL B-16338 / NBRC 102104 / LLR-40K-21</strain>
    </source>
</reference>
<evidence type="ECO:0000313" key="15">
    <source>
        <dbReference type="EMBL" id="ADD40106.1"/>
    </source>
</evidence>
<comment type="similarity">
    <text evidence="2 13">Belongs to the sodium:solute symporter (SSF) (TC 2.A.21) family.</text>
</comment>
<evidence type="ECO:0000256" key="12">
    <source>
        <dbReference type="ARBA" id="ARBA00033708"/>
    </source>
</evidence>
<evidence type="ECO:0000313" key="16">
    <source>
        <dbReference type="Proteomes" id="UP000000844"/>
    </source>
</evidence>
<evidence type="ECO:0000256" key="11">
    <source>
        <dbReference type="ARBA" id="ARBA00023201"/>
    </source>
</evidence>
<dbReference type="PROSITE" id="PS00456">
    <property type="entry name" value="NA_SOLUT_SYMP_1"/>
    <property type="match status" value="1"/>
</dbReference>
<evidence type="ECO:0000256" key="9">
    <source>
        <dbReference type="ARBA" id="ARBA00023065"/>
    </source>
</evidence>
<evidence type="ECO:0000256" key="1">
    <source>
        <dbReference type="ARBA" id="ARBA00004651"/>
    </source>
</evidence>
<dbReference type="GO" id="GO:0031402">
    <property type="term" value="F:sodium ion binding"/>
    <property type="evidence" value="ECO:0007669"/>
    <property type="project" value="UniProtKB-UniRule"/>
</dbReference>
<protein>
    <recommendedName>
        <fullName evidence="14">Sodium/proline symporter</fullName>
    </recommendedName>
    <alternativeName>
        <fullName evidence="14">Proline permease</fullName>
    </alternativeName>
</protein>
<feature type="transmembrane region" description="Helical" evidence="14">
    <location>
        <begin position="439"/>
        <end position="459"/>
    </location>
</feature>
<dbReference type="NCBIfam" id="TIGR02121">
    <property type="entry name" value="Na_Pro_sym"/>
    <property type="match status" value="1"/>
</dbReference>
<evidence type="ECO:0000256" key="6">
    <source>
        <dbReference type="ARBA" id="ARBA00022847"/>
    </source>
</evidence>
<evidence type="ECO:0000256" key="7">
    <source>
        <dbReference type="ARBA" id="ARBA00022989"/>
    </source>
</evidence>
<feature type="transmembrane region" description="Helical" evidence="14">
    <location>
        <begin position="290"/>
        <end position="309"/>
    </location>
</feature>
<dbReference type="GO" id="GO:0005298">
    <property type="term" value="F:proline:sodium symporter activity"/>
    <property type="evidence" value="ECO:0007669"/>
    <property type="project" value="UniProtKB-UniRule"/>
</dbReference>
<dbReference type="AlphaFoldDB" id="D3Q4E6"/>
<dbReference type="KEGG" id="sna:Snas_0389"/>
<dbReference type="PROSITE" id="PS00457">
    <property type="entry name" value="NA_SOLUT_SYMP_2"/>
    <property type="match status" value="1"/>
</dbReference>
<evidence type="ECO:0000256" key="4">
    <source>
        <dbReference type="ARBA" id="ARBA00022475"/>
    </source>
</evidence>
<dbReference type="NCBIfam" id="TIGR00813">
    <property type="entry name" value="sss"/>
    <property type="match status" value="1"/>
</dbReference>
<dbReference type="STRING" id="446470.Snas_0389"/>
<name>D3Q4E6_STANL</name>
<keyword evidence="7 14" id="KW-1133">Transmembrane helix</keyword>
<dbReference type="EMBL" id="CP001778">
    <property type="protein sequence ID" value="ADD40106.1"/>
    <property type="molecule type" value="Genomic_DNA"/>
</dbReference>
<comment type="catalytic activity">
    <reaction evidence="12">
        <text>L-proline(in) + Na(+)(in) = L-proline(out) + Na(+)(out)</text>
        <dbReference type="Rhea" id="RHEA:28967"/>
        <dbReference type="ChEBI" id="CHEBI:29101"/>
        <dbReference type="ChEBI" id="CHEBI:60039"/>
    </reaction>
</comment>
<proteinExistence type="inferred from homology"/>
<sequence length="513" mass="54977">MNANVPTLTTFLVYLLMMIAIGVWVYRRTHNLGDYVLGGRSLRPSVAAMSAGASDMSGYLFLGVPGAVYAQGVGATWIAIGLILGTYFNWLFIAERLRTYTERAKNSLSLSSYFENRFEDRTQLLRIISALVIVVFFTVYVSSGLVASAQLFHSVFGISLVTAATIGFIVVAVYTSIGGFLADSFTDFIQGTMMFLALLVLPMIGLWAIGGFAEVGSAVSEKSPDLWNMGDVVAYENGAWGAGDALGFVAIVSGLSWGLGYFGMPHILARFMGIRSAKDVPVARRIGTGWVILSLAGACAVGLLGIGLIDKPLDNPEDVFFALANQLTNPWIAGLLQAALLAAVMSTVDSQLIIVSTALTEDFYRKVNKRASDKQLLWVGRGGVVLVGIVAFVLALIALGSKNPADSSILLIVAHAWAGFGAAFGPVILLSLFWPRMTWVGALAGMVVGAVVALSWPTLDEKFFGTGLYELVPGFALALLAAWGFGHLGRRPEREWKGKYEDYLPDEPEAAKP</sequence>
<dbReference type="GO" id="GO:0015824">
    <property type="term" value="P:proline transport"/>
    <property type="evidence" value="ECO:0007669"/>
    <property type="project" value="UniProtKB-UniRule"/>
</dbReference>
<gene>
    <name evidence="15" type="ordered locus">Snas_0389</name>
</gene>
<dbReference type="Pfam" id="PF00474">
    <property type="entry name" value="SSF"/>
    <property type="match status" value="1"/>
</dbReference>
<dbReference type="PANTHER" id="PTHR48086:SF3">
    <property type="entry name" value="SODIUM_PROLINE SYMPORTER"/>
    <property type="match status" value="1"/>
</dbReference>
<keyword evidence="10 14" id="KW-0472">Membrane</keyword>
<keyword evidence="11 14" id="KW-0739">Sodium transport</keyword>
<dbReference type="PANTHER" id="PTHR48086">
    <property type="entry name" value="SODIUM/PROLINE SYMPORTER-RELATED"/>
    <property type="match status" value="1"/>
</dbReference>
<keyword evidence="8 14" id="KW-0915">Sodium</keyword>
<dbReference type="InterPro" id="IPR011851">
    <property type="entry name" value="Na/Pro_symporter"/>
</dbReference>
<dbReference type="OrthoDB" id="9789704at2"/>